<evidence type="ECO:0000313" key="1">
    <source>
        <dbReference type="EMBL" id="MFI5681596.1"/>
    </source>
</evidence>
<evidence type="ECO:0008006" key="3">
    <source>
        <dbReference type="Google" id="ProtNLM"/>
    </source>
</evidence>
<dbReference type="EMBL" id="JBITDC010000030">
    <property type="protein sequence ID" value="MFI5681596.1"/>
    <property type="molecule type" value="Genomic_DNA"/>
</dbReference>
<keyword evidence="2" id="KW-1185">Reference proteome</keyword>
<comment type="caution">
    <text evidence="1">The sequence shown here is derived from an EMBL/GenBank/DDBJ whole genome shotgun (WGS) entry which is preliminary data.</text>
</comment>
<proteinExistence type="predicted"/>
<organism evidence="1 2">
    <name type="scientific">Streptomyces cellulosae</name>
    <dbReference type="NCBI Taxonomy" id="1968"/>
    <lineage>
        <taxon>Bacteria</taxon>
        <taxon>Bacillati</taxon>
        <taxon>Actinomycetota</taxon>
        <taxon>Actinomycetes</taxon>
        <taxon>Kitasatosporales</taxon>
        <taxon>Streptomycetaceae</taxon>
        <taxon>Streptomyces</taxon>
    </lineage>
</organism>
<reference evidence="1 2" key="1">
    <citation type="submission" date="2024-10" db="EMBL/GenBank/DDBJ databases">
        <title>The Natural Products Discovery Center: Release of the First 8490 Sequenced Strains for Exploring Actinobacteria Biosynthetic Diversity.</title>
        <authorList>
            <person name="Kalkreuter E."/>
            <person name="Kautsar S.A."/>
            <person name="Yang D."/>
            <person name="Bader C.D."/>
            <person name="Teijaro C.N."/>
            <person name="Fluegel L."/>
            <person name="Davis C.M."/>
            <person name="Simpson J.R."/>
            <person name="Lauterbach L."/>
            <person name="Steele A.D."/>
            <person name="Gui C."/>
            <person name="Meng S."/>
            <person name="Li G."/>
            <person name="Viehrig K."/>
            <person name="Ye F."/>
            <person name="Su P."/>
            <person name="Kiefer A.F."/>
            <person name="Nichols A."/>
            <person name="Cepeda A.J."/>
            <person name="Yan W."/>
            <person name="Fan B."/>
            <person name="Jiang Y."/>
            <person name="Adhikari A."/>
            <person name="Zheng C.-J."/>
            <person name="Schuster L."/>
            <person name="Cowan T.M."/>
            <person name="Smanski M.J."/>
            <person name="Chevrette M.G."/>
            <person name="De Carvalho L.P.S."/>
            <person name="Shen B."/>
        </authorList>
    </citation>
    <scope>NUCLEOTIDE SEQUENCE [LARGE SCALE GENOMIC DNA]</scope>
    <source>
        <strain evidence="1 2">NPDC051599</strain>
    </source>
</reference>
<accession>A0ABW7YGQ3</accession>
<evidence type="ECO:0000313" key="2">
    <source>
        <dbReference type="Proteomes" id="UP001612415"/>
    </source>
</evidence>
<name>A0ABW7YGQ3_STRCE</name>
<gene>
    <name evidence="1" type="ORF">ACIA8P_44600</name>
</gene>
<dbReference type="Proteomes" id="UP001612415">
    <property type="component" value="Unassembled WGS sequence"/>
</dbReference>
<sequence>MATLRVGAGRTDPGQGWQLYNTEGVYIDVDTSSAHFSGDPVYTTSLSSTGGSQLWAVGGSSVYNPTAQSFRVYLRWVDDARRNGQQLTPELAQQYGFFINWIGVDQP</sequence>
<protein>
    <recommendedName>
        <fullName evidence="3">Ricin B lectin domain-containing protein</fullName>
    </recommendedName>
</protein>
<dbReference type="RefSeq" id="WP_398662392.1">
    <property type="nucleotide sequence ID" value="NZ_JBITDC010000030.1"/>
</dbReference>